<evidence type="ECO:0000313" key="2">
    <source>
        <dbReference type="EMBL" id="OGG60549.1"/>
    </source>
</evidence>
<accession>A0A1F6DGH2</accession>
<comment type="caution">
    <text evidence="2">The sequence shown here is derived from an EMBL/GenBank/DDBJ whole genome shotgun (WGS) entry which is preliminary data.</text>
</comment>
<dbReference type="Pfam" id="PF26593">
    <property type="entry name" value="TraC-like"/>
    <property type="match status" value="1"/>
</dbReference>
<protein>
    <recommendedName>
        <fullName evidence="1">TraC-like domain-containing protein</fullName>
    </recommendedName>
</protein>
<dbReference type="EMBL" id="MFLF01000002">
    <property type="protein sequence ID" value="OGG60549.1"/>
    <property type="molecule type" value="Genomic_DNA"/>
</dbReference>
<name>A0A1F6DGH2_9BACT</name>
<feature type="domain" description="TraC-like" evidence="1">
    <location>
        <begin position="20"/>
        <end position="197"/>
    </location>
</feature>
<reference evidence="2 3" key="1">
    <citation type="journal article" date="2016" name="Nat. Commun.">
        <title>Thousands of microbial genomes shed light on interconnected biogeochemical processes in an aquifer system.</title>
        <authorList>
            <person name="Anantharaman K."/>
            <person name="Brown C.T."/>
            <person name="Hug L.A."/>
            <person name="Sharon I."/>
            <person name="Castelle C.J."/>
            <person name="Probst A.J."/>
            <person name="Thomas B.C."/>
            <person name="Singh A."/>
            <person name="Wilkins M.J."/>
            <person name="Karaoz U."/>
            <person name="Brodie E.L."/>
            <person name="Williams K.H."/>
            <person name="Hubbard S.S."/>
            <person name="Banfield J.F."/>
        </authorList>
    </citation>
    <scope>NUCLEOTIDE SEQUENCE [LARGE SCALE GENOMIC DNA]</scope>
</reference>
<proteinExistence type="predicted"/>
<evidence type="ECO:0000313" key="3">
    <source>
        <dbReference type="Proteomes" id="UP000178794"/>
    </source>
</evidence>
<evidence type="ECO:0000259" key="1">
    <source>
        <dbReference type="Pfam" id="PF26593"/>
    </source>
</evidence>
<organism evidence="2 3">
    <name type="scientific">Candidatus Kaiserbacteria bacterium RIFCSPHIGHO2_02_FULL_50_50</name>
    <dbReference type="NCBI Taxonomy" id="1798492"/>
    <lineage>
        <taxon>Bacteria</taxon>
        <taxon>Candidatus Kaiseribacteriota</taxon>
    </lineage>
</organism>
<dbReference type="InterPro" id="IPR058596">
    <property type="entry name" value="TraC-like_dom"/>
</dbReference>
<dbReference type="STRING" id="1798492.A3C89_04180"/>
<dbReference type="Proteomes" id="UP000178794">
    <property type="component" value="Unassembled WGS sequence"/>
</dbReference>
<dbReference type="AlphaFoldDB" id="A0A1F6DGH2"/>
<gene>
    <name evidence="2" type="ORF">A3C89_04180</name>
</gene>
<sequence>MAQKTTPATQTFVPIKEITDDVVVLQNGQLCGILLTTSVNLALKSGDEQNAVIRQFQGFLNSLDFSIQIYAQSRRYDVRPYLSYLRTLESTQHNDLMRVQLREYTEFIKTFADDVAIMKKNFFVIVPYHAAPISQGKSFIPTTFQKNTDTEVQQSFNKSKEQLNQRVTAVASGLQSMGIKSARLGSAEIIELFYHIYNPSEKGNAPRSE</sequence>